<gene>
    <name evidence="6" type="ordered locus">Dret_0217</name>
</gene>
<dbReference type="KEGG" id="drt:Dret_0217"/>
<dbReference type="PROSITE" id="PS51668">
    <property type="entry name" value="TSAA_2"/>
    <property type="match status" value="1"/>
</dbReference>
<dbReference type="SUPFAM" id="SSF118196">
    <property type="entry name" value="YaeB-like"/>
    <property type="match status" value="1"/>
</dbReference>
<dbReference type="EMBL" id="CP001734">
    <property type="protein sequence ID" value="ACV67519.1"/>
    <property type="molecule type" value="Genomic_DNA"/>
</dbReference>
<dbReference type="HOGENOM" id="CLU_838679_0_0_7"/>
<dbReference type="PROSITE" id="PS01318">
    <property type="entry name" value="TSAA_1"/>
    <property type="match status" value="1"/>
</dbReference>
<dbReference type="GO" id="GO:0019323">
    <property type="term" value="P:pentose catabolic process"/>
    <property type="evidence" value="ECO:0007669"/>
    <property type="project" value="TreeGrafter"/>
</dbReference>
<evidence type="ECO:0000256" key="3">
    <source>
        <dbReference type="ARBA" id="ARBA00023239"/>
    </source>
</evidence>
<dbReference type="CDD" id="cd09281">
    <property type="entry name" value="UPF0066"/>
    <property type="match status" value="1"/>
</dbReference>
<evidence type="ECO:0000256" key="2">
    <source>
        <dbReference type="ARBA" id="ARBA00022723"/>
    </source>
</evidence>
<evidence type="ECO:0000256" key="4">
    <source>
        <dbReference type="ARBA" id="ARBA00033753"/>
    </source>
</evidence>
<dbReference type="RefSeq" id="WP_015750678.1">
    <property type="nucleotide sequence ID" value="NC_013223.1"/>
</dbReference>
<dbReference type="InterPro" id="IPR001303">
    <property type="entry name" value="Aldolase_II/adducin_N"/>
</dbReference>
<feature type="domain" description="TsaA-like" evidence="5">
    <location>
        <begin position="6"/>
        <end position="138"/>
    </location>
</feature>
<dbReference type="InterPro" id="IPR050197">
    <property type="entry name" value="Aldolase_class_II_sugar_metab"/>
</dbReference>
<evidence type="ECO:0000259" key="5">
    <source>
        <dbReference type="PROSITE" id="PS51668"/>
    </source>
</evidence>
<dbReference type="AlphaFoldDB" id="C8WZP4"/>
<sequence>MAAYSLEPVAVVRTVYPSREACPRQAGSDAEPARIEVASEFQPALDGVRPGQHLLVLTWLEQGDRACLRCHPRGDVNRPQRGVFTTRSPDRPNPIGLHEVRVLGWENGVLTVSGMEVVDGTAVVDIKSVPGAAADSAVGILKQAGHRCWQRGLSNGLSGNLSLRCENGMYITRSGCGKGHLSTRDIVGLDEQGDSFWGQGRPSSEWRVHHAIYRAQPRARAIVHVHPPCVLALSLGEDIRRAFAALPLYESQVVLDQLAVVPAFDPGSTALATAAGEAAQGAGAIFLTRHGVVCWSEEMDQALALAEEVETLARIRLEAGRRS</sequence>
<dbReference type="Gene3D" id="2.40.30.70">
    <property type="entry name" value="YaeB-like"/>
    <property type="match status" value="1"/>
</dbReference>
<name>C8WZP4_DESRD</name>
<dbReference type="SUPFAM" id="SSF53639">
    <property type="entry name" value="AraD/HMP-PK domain-like"/>
    <property type="match status" value="1"/>
</dbReference>
<dbReference type="GO" id="GO:0046872">
    <property type="term" value="F:metal ion binding"/>
    <property type="evidence" value="ECO:0007669"/>
    <property type="project" value="UniProtKB-KW"/>
</dbReference>
<dbReference type="NCBIfam" id="TIGR00104">
    <property type="entry name" value="tRNA_TsaA"/>
    <property type="match status" value="1"/>
</dbReference>
<dbReference type="Pfam" id="PF00596">
    <property type="entry name" value="Aldolase_II"/>
    <property type="match status" value="1"/>
</dbReference>
<dbReference type="Proteomes" id="UP000001052">
    <property type="component" value="Chromosome"/>
</dbReference>
<dbReference type="GO" id="GO:0016832">
    <property type="term" value="F:aldehyde-lyase activity"/>
    <property type="evidence" value="ECO:0007669"/>
    <property type="project" value="TreeGrafter"/>
</dbReference>
<keyword evidence="1" id="KW-0949">S-adenosyl-L-methionine</keyword>
<evidence type="ECO:0000313" key="6">
    <source>
        <dbReference type="EMBL" id="ACV67519.1"/>
    </source>
</evidence>
<dbReference type="eggNOG" id="COG0235">
    <property type="taxonomic scope" value="Bacteria"/>
</dbReference>
<dbReference type="eggNOG" id="COG1720">
    <property type="taxonomic scope" value="Bacteria"/>
</dbReference>
<organism evidence="6 7">
    <name type="scientific">Desulfohalobium retbaense (strain ATCC 49708 / DSM 5692 / JCM 16813 / HR100)</name>
    <dbReference type="NCBI Taxonomy" id="485915"/>
    <lineage>
        <taxon>Bacteria</taxon>
        <taxon>Pseudomonadati</taxon>
        <taxon>Thermodesulfobacteriota</taxon>
        <taxon>Desulfovibrionia</taxon>
        <taxon>Desulfovibrionales</taxon>
        <taxon>Desulfohalobiaceae</taxon>
        <taxon>Desulfohalobium</taxon>
    </lineage>
</organism>
<evidence type="ECO:0000313" key="7">
    <source>
        <dbReference type="Proteomes" id="UP000001052"/>
    </source>
</evidence>
<accession>C8WZP4</accession>
<dbReference type="SMART" id="SM01007">
    <property type="entry name" value="Aldolase_II"/>
    <property type="match status" value="1"/>
</dbReference>
<dbReference type="STRING" id="485915.Dret_0217"/>
<dbReference type="GO" id="GO:0005829">
    <property type="term" value="C:cytosol"/>
    <property type="evidence" value="ECO:0007669"/>
    <property type="project" value="TreeGrafter"/>
</dbReference>
<proteinExistence type="inferred from homology"/>
<dbReference type="InterPro" id="IPR023368">
    <property type="entry name" value="UPF0066_cons_site"/>
</dbReference>
<keyword evidence="7" id="KW-1185">Reference proteome</keyword>
<reference evidence="7" key="1">
    <citation type="submission" date="2009-09" db="EMBL/GenBank/DDBJ databases">
        <title>The complete chromosome of Desulfohalobium retbaense DSM 5692.</title>
        <authorList>
            <consortium name="US DOE Joint Genome Institute (JGI-PGF)"/>
            <person name="Lucas S."/>
            <person name="Copeland A."/>
            <person name="Lapidus A."/>
            <person name="Glavina del Rio T."/>
            <person name="Dalin E."/>
            <person name="Tice H."/>
            <person name="Bruce D."/>
            <person name="Goodwin L."/>
            <person name="Pitluck S."/>
            <person name="Kyrpides N."/>
            <person name="Mavromatis K."/>
            <person name="Ivanova N."/>
            <person name="Mikhailova N."/>
            <person name="Munk A.C."/>
            <person name="Brettin T."/>
            <person name="Detter J.C."/>
            <person name="Han C."/>
            <person name="Tapia R."/>
            <person name="Larimer F."/>
            <person name="Land M."/>
            <person name="Hauser L."/>
            <person name="Markowitz V."/>
            <person name="Cheng J.-F."/>
            <person name="Hugenholtz P."/>
            <person name="Woyke T."/>
            <person name="Wu D."/>
            <person name="Spring S."/>
            <person name="Klenk H.-P."/>
            <person name="Eisen J.A."/>
        </authorList>
    </citation>
    <scope>NUCLEOTIDE SEQUENCE [LARGE SCALE GENOMIC DNA]</scope>
    <source>
        <strain evidence="7">DSM 5692</strain>
    </source>
</reference>
<comment type="similarity">
    <text evidence="4">Belongs to the tRNA methyltransferase O family.</text>
</comment>
<dbReference type="PANTHER" id="PTHR22789:SF0">
    <property type="entry name" value="3-OXO-TETRONATE 4-PHOSPHATE DECARBOXYLASE-RELATED"/>
    <property type="match status" value="1"/>
</dbReference>
<evidence type="ECO:0000256" key="1">
    <source>
        <dbReference type="ARBA" id="ARBA00022691"/>
    </source>
</evidence>
<keyword evidence="3" id="KW-0456">Lyase</keyword>
<dbReference type="Pfam" id="PF01980">
    <property type="entry name" value="TrmO_N"/>
    <property type="match status" value="1"/>
</dbReference>
<dbReference type="InterPro" id="IPR036414">
    <property type="entry name" value="YaeB_N_sf"/>
</dbReference>
<dbReference type="InterPro" id="IPR036413">
    <property type="entry name" value="YaeB-like_sf"/>
</dbReference>
<keyword evidence="2" id="KW-0479">Metal-binding</keyword>
<dbReference type="InterPro" id="IPR023370">
    <property type="entry name" value="TrmO-like_N"/>
</dbReference>
<protein>
    <submittedName>
        <fullName evidence="6">Class II aldolase/adducin family protein</fullName>
    </submittedName>
</protein>
<dbReference type="PANTHER" id="PTHR22789">
    <property type="entry name" value="FUCULOSE PHOSPHATE ALDOLASE"/>
    <property type="match status" value="1"/>
</dbReference>
<reference evidence="6 7" key="2">
    <citation type="journal article" date="2010" name="Stand. Genomic Sci.">
        <title>Complete genome sequence of Desulfohalobium retbaense type strain (HR(100)).</title>
        <authorList>
            <person name="Spring S."/>
            <person name="Nolan M."/>
            <person name="Lapidus A."/>
            <person name="Glavina Del Rio T."/>
            <person name="Copeland A."/>
            <person name="Tice H."/>
            <person name="Cheng J.F."/>
            <person name="Lucas S."/>
            <person name="Land M."/>
            <person name="Chen F."/>
            <person name="Bruce D."/>
            <person name="Goodwin L."/>
            <person name="Pitluck S."/>
            <person name="Ivanova N."/>
            <person name="Mavromatis K."/>
            <person name="Mikhailova N."/>
            <person name="Pati A."/>
            <person name="Chen A."/>
            <person name="Palaniappan K."/>
            <person name="Hauser L."/>
            <person name="Chang Y.J."/>
            <person name="Jeffries C.D."/>
            <person name="Munk C."/>
            <person name="Kiss H."/>
            <person name="Chain P."/>
            <person name="Han C."/>
            <person name="Brettin T."/>
            <person name="Detter J.C."/>
            <person name="Schuler E."/>
            <person name="Goker M."/>
            <person name="Rohde M."/>
            <person name="Bristow J."/>
            <person name="Eisen J.A."/>
            <person name="Markowitz V."/>
            <person name="Hugenholtz P."/>
            <person name="Kyrpides N.C."/>
            <person name="Klenk H.P."/>
        </authorList>
    </citation>
    <scope>NUCLEOTIDE SEQUENCE [LARGE SCALE GENOMIC DNA]</scope>
    <source>
        <strain evidence="6 7">DSM 5692</strain>
    </source>
</reference>
<dbReference type="InterPro" id="IPR036409">
    <property type="entry name" value="Aldolase_II/adducin_N_sf"/>
</dbReference>
<dbReference type="Gene3D" id="3.40.225.10">
    <property type="entry name" value="Class II aldolase/adducin N-terminal domain"/>
    <property type="match status" value="1"/>
</dbReference>